<name>A0A562MR60_9HYPH</name>
<evidence type="ECO:0000313" key="1">
    <source>
        <dbReference type="EMBL" id="TWI22278.1"/>
    </source>
</evidence>
<protein>
    <submittedName>
        <fullName evidence="1">Uncharacterized protein DUF1045</fullName>
    </submittedName>
</protein>
<dbReference type="Proteomes" id="UP000317122">
    <property type="component" value="Unassembled WGS sequence"/>
</dbReference>
<keyword evidence="2" id="KW-1185">Reference proteome</keyword>
<comment type="caution">
    <text evidence="1">The sequence shown here is derived from an EMBL/GenBank/DDBJ whole genome shotgun (WGS) entry which is preliminary data.</text>
</comment>
<dbReference type="EMBL" id="VLKT01000067">
    <property type="protein sequence ID" value="TWI22278.1"/>
    <property type="molecule type" value="Genomic_DNA"/>
</dbReference>
<sequence>MTNLVQWVYRYVFDRFQFHMTLTGPVSAEDRESVEKRLKDHFEPLLEEDFHVDAITLCEQESPDADFVATSRFEFRQMELEGANER</sequence>
<dbReference type="InterPro" id="IPR009389">
    <property type="entry name" value="DUF1045"/>
</dbReference>
<organism evidence="1 2">
    <name type="scientific">Mesorhizobium tianshanense</name>
    <dbReference type="NCBI Taxonomy" id="39844"/>
    <lineage>
        <taxon>Bacteria</taxon>
        <taxon>Pseudomonadati</taxon>
        <taxon>Pseudomonadota</taxon>
        <taxon>Alphaproteobacteria</taxon>
        <taxon>Hyphomicrobiales</taxon>
        <taxon>Phyllobacteriaceae</taxon>
        <taxon>Mesorhizobium</taxon>
    </lineage>
</organism>
<gene>
    <name evidence="1" type="ORF">IQ26_06711</name>
</gene>
<reference evidence="1 2" key="1">
    <citation type="journal article" date="2015" name="Stand. Genomic Sci.">
        <title>Genomic Encyclopedia of Bacterial and Archaeal Type Strains, Phase III: the genomes of soil and plant-associated and newly described type strains.</title>
        <authorList>
            <person name="Whitman W.B."/>
            <person name="Woyke T."/>
            <person name="Klenk H.P."/>
            <person name="Zhou Y."/>
            <person name="Lilburn T.G."/>
            <person name="Beck B.J."/>
            <person name="De Vos P."/>
            <person name="Vandamme P."/>
            <person name="Eisen J.A."/>
            <person name="Garrity G."/>
            <person name="Hugenholtz P."/>
            <person name="Kyrpides N.C."/>
        </authorList>
    </citation>
    <scope>NUCLEOTIDE SEQUENCE [LARGE SCALE GENOMIC DNA]</scope>
    <source>
        <strain evidence="1 2">CGMCC 1.2546</strain>
    </source>
</reference>
<dbReference type="AlphaFoldDB" id="A0A562MR60"/>
<proteinExistence type="predicted"/>
<dbReference type="Pfam" id="PF06299">
    <property type="entry name" value="DUF1045"/>
    <property type="match status" value="1"/>
</dbReference>
<accession>A0A562MR60</accession>
<evidence type="ECO:0000313" key="2">
    <source>
        <dbReference type="Proteomes" id="UP000317122"/>
    </source>
</evidence>